<dbReference type="InterPro" id="IPR051492">
    <property type="entry name" value="Dynamin-Rho_GEF"/>
</dbReference>
<dbReference type="Gene3D" id="1.20.900.10">
    <property type="entry name" value="Dbl homology (DH) domain"/>
    <property type="match status" value="1"/>
</dbReference>
<feature type="compositionally biased region" description="Polar residues" evidence="2">
    <location>
        <begin position="1014"/>
        <end position="1028"/>
    </location>
</feature>
<dbReference type="InterPro" id="IPR004148">
    <property type="entry name" value="BAR_dom"/>
</dbReference>
<feature type="compositionally biased region" description="Pro residues" evidence="2">
    <location>
        <begin position="1973"/>
        <end position="1983"/>
    </location>
</feature>
<dbReference type="InterPro" id="IPR035899">
    <property type="entry name" value="DBL_dom_sf"/>
</dbReference>
<dbReference type="SMART" id="SM00325">
    <property type="entry name" value="RhoGEF"/>
    <property type="match status" value="1"/>
</dbReference>
<feature type="region of interest" description="Disordered" evidence="2">
    <location>
        <begin position="309"/>
        <end position="349"/>
    </location>
</feature>
<sequence>MQHDAYGSCQMVPHELGDEHGEIQGNEDGAAAKTVAATATAAAAAVAAPVHTTAAISFDVTTAGCTATTVASTAASPPAPSPSLRHVAAQAPAFQQGHFPHNMNMNMDAGGLGQIDTIHTHALALQEHDHLCSSARTNGSTSSLYAPSPPPLLPSRSQSRTHSRQSSSSSHHKAARSRPHSFSRLPEPFPALDGVIVAAVTGLSEPPRPPRPKVQALDLQTSGALALALASALAPPPLPLASLAAEEPTGADTPVATEIINTSTVATGAAIGTSIGNTIGTANTCTGATNIETTTTADAELMAVDNNNVTKTAGTGHHSHSKGRGRSRSSSNNGNNYSSNDNSNRNNNSKASFCHSYQHYFRRDSLINIDSSISSPVYMHVPVLPTASVSASVFTSAPAPASISASARLSPPCSHARSTSRDSTRILALRPGLLSIPLPSVSTIFSPTSFSPSVFSLDAGGADLDKATIKTYNRQSQAVDGALYSHHVLTGAHQKQPNSKQQTLSIALTQTPAPAPTPAPSQTPVPHQPQLQSHLQAHSLPRSRPRPHSYININTHILNLDISGSRSGSHSRSRSHSNSHSQPLAPAFDLFSPNISSHENATYFADIRGIDTREAHLLNATVHANEGRRLCKDNKNNNSPNNTVGHHISLDSLLEINTQVNQGQDKVKDENKDKRLGYSKHEQTEEKRGHDPHNTAAFTTAITEQEDLIDDRRDSQTSVKSKLIHTDFSSSSSQSLFSSSFPPSTSISTSMALPVSRSRSGAGSGAGSAAVASAAMSREVLTRPYTSNSPASQSSSSIPRQSTIPTPIGTQARAGGGSRSFMRSASAPLDPKHAAANGLSNGSAAASSSNSRNRPVVGPGHISVKDLKKKFDHATAMAAAAASSEYMPSGSTFTGISATAATVTASASASASAASIAAAHAHTLHAPASTSSASTSTSTSTLIPTPTTSLVAATATINSPGLVSNSPAASSRPTHPSVRSAIPVRQPREFSPSPSTVHSSASSLETNYLGKTLSAGSGTGPTTAQITAPGSGSGSASGSGSLLNPSRRLQQPQHALDDKSLPPTLSSSSSQQSFANRIRKSPSTALSTATTSTLKPDPESSTVAVPATIAAPMEKPSPNSQDAIPPGHHQNISGPYPSSSPPLPLSPQPLLFGEVPSDQVSSSVSVGHGIYPTAALVPAPGTLSPHVSPPTAARAVSPGRQRVILEAGLRIDTDLDSSKTRANPVPHVPKPHRRVTQSSATTQQHSDKQPSRTTPPSASTRGMAAARSRNRSSSESSRIASSRSRMATAEGSRIPQPQIAQSRISASSMRKLNDINVTTTAMGRGPGPLLQFSNSRPASPVSPTTQPSNAPQQAKEHENDPNTDAEKTASAFSTTPSTNPRDQSPFRSRMKAVSDSAHKNNHSTISTNGVIGNNGTTSLAAVVTSATSSRMSPQLRSSRPRQHLADVNGNSNANANITVTTTLNPNASSFRLRTADNRFRVTALSEYDNSHRRLSEGPIDFEQRRNDIRLKYTKTIREKQERAAARRRTRELASAAAEVSVSGSGKQGGLDTTSGPPSRLQEQTIPASPRTHPAGPVFPVPPVPENPEPLSMATSPRDSLQLGLPGRFPGDNAVLPDSNLNAASAPHTESPNEAQTDTLPTPLSQPPPPIVEPTETPSPNTRTPPRSRDAADSPNHLRINYHYPFYEDDEEVPLGELSPTLPLSPVHNPNSSDFMASSAYPKSFSEDYGQPLRYPSGLPHSTTVRVFRRESDITGVISQPFVPLHDDTYEDSVYRFLPSSATADAIRQIQHHDNDTSTCDEPVVPAHGMSALTFPDPRFETDGFSSQRDPTCESSEADPAPEDDSPKTNTLAKQSSSTVNGKTLNPPAVVIPESAFNLKSSWSNFTIDGREYSGSAKQSSDLPEMSPLTANPRTESFHAMPSISGVDGQSVLSVSPMVAAPLIAELESTEISQDASSKKTMPPTTDTSMPFPTHSPPPVPPSKPTSLYDTRDTPVSSFSENNISATTLMSSRPASRDRTTAATSLAPSSLERIRIVPSSSEPEMPPAVPPKKEISEKDRQRLIQRRNVIKELVDTEAVFVRDMCVVWEIYKGTAEACPKLDAKTIKLIFRNTDEIIAFHTHFSMKLREAAAKMYMPVVMTGNGIVNNPPEFDTTNIYPPPNELDDLKDFSTTVGTVFCTHIDEMKAVHEIFLRSSDVAAKRLIEIQQDPTVKVWLNECHEVAKDLTAAWDLDSLLIKPMQRITKYPNLIMSMLQQTPEEHPDRARLMSAKDSLEEAIIEINKTKKNFELVGQIVSGKRKDSDVKAGIARAFGKRSEKMQTGNRVPEDEVYVKLNERFNEDFMRLQVVLRDAEDYKQQVSAYVHEFLQYLSSIELVMRLQPSGYPELESKWVQFNVSMRDIEQAVLKGHMRQIDNQVVHPFENLIQSHHNPALAMKKRQKRRLDYEKAELLKKSGKASDARLTELVEQYEALNDTLKKELPILSSLTAKVGKICMSNLVNIQTAWYKIWRDRIKSVLGDGKEMHDIQEIMSAFHADFSFMQQPMSELGILNTTYKGKTSLSTISSVDDASSGVTTGGYRNRMRPAELSPRQRGFSVNSEAPVLPTPDFVRRGSESLTSPLASVVPMTTTHSPQQYNYDSYYTSASFGHTNSGTHSHSGSRAPSVAQSMTQSMTRVHTPTHSQSQPQPHLYQVHGRPEPASPEASIGSRSFVTQSSGRPSTGISMDSGPPGRQSSELAYYHHKREHQHQRDSTTTTSTYAQSYGAHDSIGKQRYSGLFHSALPMPDDNETRPSSRDVEASMASQGPQTYTIMWLAASLFEFNIETTKQEAGYPYLVYQAGEVFDVVGEKGELWLAKNQDDPNCQVGWIWSKHFAKLADP</sequence>
<feature type="region of interest" description="Disordered" evidence="2">
    <location>
        <begin position="661"/>
        <end position="696"/>
    </location>
</feature>
<feature type="compositionally biased region" description="Low complexity" evidence="2">
    <location>
        <begin position="991"/>
        <end position="1003"/>
    </location>
</feature>
<reference evidence="4 5" key="1">
    <citation type="journal article" date="2024" name="IMA Fungus">
        <title>IMA Genome - F19 : A genome assembly and annotation guide to empower mycologists, including annotated draft genome sequences of Ceratocystis pirilliformis, Diaporthe australafricana, Fusarium ophioides, Paecilomyces lecythidis, and Sporothrix stenoceras.</title>
        <authorList>
            <person name="Aylward J."/>
            <person name="Wilson A.M."/>
            <person name="Visagie C.M."/>
            <person name="Spraker J."/>
            <person name="Barnes I."/>
            <person name="Buitendag C."/>
            <person name="Ceriani C."/>
            <person name="Del Mar Angel L."/>
            <person name="du Plessis D."/>
            <person name="Fuchs T."/>
            <person name="Gasser K."/>
            <person name="Kramer D."/>
            <person name="Li W."/>
            <person name="Munsamy K."/>
            <person name="Piso A."/>
            <person name="Price J.L."/>
            <person name="Sonnekus B."/>
            <person name="Thomas C."/>
            <person name="van der Nest A."/>
            <person name="van Dijk A."/>
            <person name="van Heerden A."/>
            <person name="van Vuuren N."/>
            <person name="Yilmaz N."/>
            <person name="Duong T.A."/>
            <person name="van der Merwe N.A."/>
            <person name="Wingfield M.J."/>
            <person name="Wingfield B.D."/>
        </authorList>
    </citation>
    <scope>NUCLEOTIDE SEQUENCE [LARGE SCALE GENOMIC DNA]</scope>
    <source>
        <strain evidence="4 5">CMW 12675</strain>
    </source>
</reference>
<feature type="region of interest" description="Disordered" evidence="2">
    <location>
        <begin position="1893"/>
        <end position="1922"/>
    </location>
</feature>
<feature type="compositionally biased region" description="Polar residues" evidence="2">
    <location>
        <begin position="2705"/>
        <end position="2722"/>
    </location>
</feature>
<dbReference type="Gene3D" id="1.20.1270.60">
    <property type="entry name" value="Arfaptin homology (AH) domain/BAR domain"/>
    <property type="match status" value="1"/>
</dbReference>
<feature type="compositionally biased region" description="Polar residues" evidence="2">
    <location>
        <begin position="1823"/>
        <end position="1834"/>
    </location>
</feature>
<feature type="region of interest" description="Disordered" evidence="2">
    <location>
        <begin position="1214"/>
        <end position="1411"/>
    </location>
</feature>
<dbReference type="PANTHER" id="PTHR22834:SF20">
    <property type="entry name" value="SH3 DOMAIN-CONTAINING PROTEIN"/>
    <property type="match status" value="1"/>
</dbReference>
<proteinExistence type="predicted"/>
<feature type="compositionally biased region" description="Low complexity" evidence="2">
    <location>
        <begin position="328"/>
        <end position="349"/>
    </location>
</feature>
<feature type="region of interest" description="Disordered" evidence="2">
    <location>
        <begin position="783"/>
        <end position="862"/>
    </location>
</feature>
<feature type="compositionally biased region" description="Basic residues" evidence="2">
    <location>
        <begin position="170"/>
        <end position="181"/>
    </location>
</feature>
<feature type="region of interest" description="Disordered" evidence="2">
    <location>
        <begin position="1426"/>
        <end position="1453"/>
    </location>
</feature>
<feature type="compositionally biased region" description="Low complexity" evidence="2">
    <location>
        <begin position="1264"/>
        <end position="1289"/>
    </location>
</feature>
<dbReference type="CDD" id="cd00160">
    <property type="entry name" value="RhoGEF"/>
    <property type="match status" value="1"/>
</dbReference>
<dbReference type="SUPFAM" id="SSF48065">
    <property type="entry name" value="DBL homology domain (DH-domain)"/>
    <property type="match status" value="1"/>
</dbReference>
<evidence type="ECO:0000256" key="1">
    <source>
        <dbReference type="ARBA" id="ARBA00022658"/>
    </source>
</evidence>
<dbReference type="InterPro" id="IPR000219">
    <property type="entry name" value="DH_dom"/>
</dbReference>
<feature type="compositionally biased region" description="Pro residues" evidence="2">
    <location>
        <begin position="1576"/>
        <end position="1587"/>
    </location>
</feature>
<feature type="compositionally biased region" description="Polar residues" evidence="2">
    <location>
        <begin position="1618"/>
        <end position="1634"/>
    </location>
</feature>
<name>A0ABR3YQT8_9PEZI</name>
<evidence type="ECO:0000313" key="4">
    <source>
        <dbReference type="EMBL" id="KAL1890462.1"/>
    </source>
</evidence>
<feature type="compositionally biased region" description="Polar residues" evidence="2">
    <location>
        <begin position="1370"/>
        <end position="1386"/>
    </location>
</feature>
<feature type="compositionally biased region" description="Polar residues" evidence="2">
    <location>
        <begin position="1251"/>
        <end position="1260"/>
    </location>
</feature>
<evidence type="ECO:0000256" key="2">
    <source>
        <dbReference type="SAM" id="MobiDB-lite"/>
    </source>
</evidence>
<feature type="region of interest" description="Disordered" evidence="2">
    <location>
        <begin position="962"/>
        <end position="1142"/>
    </location>
</feature>
<dbReference type="EMBL" id="JAWDJO010000183">
    <property type="protein sequence ID" value="KAL1890462.1"/>
    <property type="molecule type" value="Genomic_DNA"/>
</dbReference>
<feature type="compositionally biased region" description="Basic and acidic residues" evidence="2">
    <location>
        <begin position="665"/>
        <end position="693"/>
    </location>
</feature>
<dbReference type="Pfam" id="PF03114">
    <property type="entry name" value="BAR"/>
    <property type="match status" value="1"/>
</dbReference>
<feature type="compositionally biased region" description="Polar residues" evidence="2">
    <location>
        <begin position="1847"/>
        <end position="1863"/>
    </location>
</feature>
<evidence type="ECO:0000259" key="3">
    <source>
        <dbReference type="PROSITE" id="PS50010"/>
    </source>
</evidence>
<feature type="compositionally biased region" description="Low complexity" evidence="2">
    <location>
        <begin position="1061"/>
        <end position="1073"/>
    </location>
</feature>
<feature type="compositionally biased region" description="Low complexity" evidence="2">
    <location>
        <begin position="2649"/>
        <end position="2658"/>
    </location>
</feature>
<feature type="region of interest" description="Disordered" evidence="2">
    <location>
        <begin position="1809"/>
        <end position="1867"/>
    </location>
</feature>
<dbReference type="Pfam" id="PF00621">
    <property type="entry name" value="RhoGEF"/>
    <property type="match status" value="1"/>
</dbReference>
<feature type="compositionally biased region" description="Low complexity" evidence="2">
    <location>
        <begin position="154"/>
        <end position="169"/>
    </location>
</feature>
<feature type="compositionally biased region" description="Basic and acidic residues" evidence="2">
    <location>
        <begin position="2786"/>
        <end position="2796"/>
    </location>
</feature>
<evidence type="ECO:0000313" key="5">
    <source>
        <dbReference type="Proteomes" id="UP001583280"/>
    </source>
</evidence>
<feature type="compositionally biased region" description="Basic residues" evidence="2">
    <location>
        <begin position="317"/>
        <end position="327"/>
    </location>
</feature>
<dbReference type="SUPFAM" id="SSF103657">
    <property type="entry name" value="BAR/IMD domain-like"/>
    <property type="match status" value="1"/>
</dbReference>
<organism evidence="4 5">
    <name type="scientific">Ceratocystis pirilliformis</name>
    <dbReference type="NCBI Taxonomy" id="259994"/>
    <lineage>
        <taxon>Eukaryota</taxon>
        <taxon>Fungi</taxon>
        <taxon>Dikarya</taxon>
        <taxon>Ascomycota</taxon>
        <taxon>Pezizomycotina</taxon>
        <taxon>Sordariomycetes</taxon>
        <taxon>Hypocreomycetidae</taxon>
        <taxon>Microascales</taxon>
        <taxon>Ceratocystidaceae</taxon>
        <taxon>Ceratocystis</taxon>
    </lineage>
</organism>
<feature type="compositionally biased region" description="Polar residues" evidence="2">
    <location>
        <begin position="1949"/>
        <end position="1966"/>
    </location>
</feature>
<feature type="compositionally biased region" description="Low complexity" evidence="2">
    <location>
        <begin position="1652"/>
        <end position="1664"/>
    </location>
</feature>
<feature type="compositionally biased region" description="Basic and acidic residues" evidence="2">
    <location>
        <begin position="1354"/>
        <end position="1367"/>
    </location>
</feature>
<dbReference type="PROSITE" id="PS50010">
    <property type="entry name" value="DH_2"/>
    <property type="match status" value="1"/>
</dbReference>
<feature type="compositionally biased region" description="Low complexity" evidence="2">
    <location>
        <begin position="783"/>
        <end position="808"/>
    </location>
</feature>
<feature type="compositionally biased region" description="Polar residues" evidence="2">
    <location>
        <begin position="2663"/>
        <end position="2685"/>
    </location>
</feature>
<feature type="compositionally biased region" description="Low complexity" evidence="2">
    <location>
        <begin position="1081"/>
        <end position="1095"/>
    </location>
</feature>
<feature type="compositionally biased region" description="Polar residues" evidence="2">
    <location>
        <begin position="1993"/>
        <end position="2013"/>
    </location>
</feature>
<feature type="region of interest" description="Disordered" evidence="2">
    <location>
        <begin position="1522"/>
        <end position="1676"/>
    </location>
</feature>
<comment type="caution">
    <text evidence="4">The sequence shown here is derived from an EMBL/GenBank/DDBJ whole genome shotgun (WGS) entry which is preliminary data.</text>
</comment>
<feature type="region of interest" description="Disordered" evidence="2">
    <location>
        <begin position="1949"/>
        <end position="2030"/>
    </location>
</feature>
<feature type="region of interest" description="Disordered" evidence="2">
    <location>
        <begin position="511"/>
        <end position="549"/>
    </location>
</feature>
<feature type="domain" description="DH" evidence="3">
    <location>
        <begin position="2064"/>
        <end position="2283"/>
    </location>
</feature>
<keyword evidence="1" id="KW-0344">Guanine-nucleotide releasing factor</keyword>
<dbReference type="CDD" id="cd07589">
    <property type="entry name" value="BAR_DNMBP"/>
    <property type="match status" value="1"/>
</dbReference>
<feature type="compositionally biased region" description="Polar residues" evidence="2">
    <location>
        <begin position="962"/>
        <end position="974"/>
    </location>
</feature>
<feature type="region of interest" description="Disordered" evidence="2">
    <location>
        <begin position="2776"/>
        <end position="2796"/>
    </location>
</feature>
<keyword evidence="5" id="KW-1185">Reference proteome</keyword>
<protein>
    <recommendedName>
        <fullName evidence="3">DH domain-containing protein</fullName>
    </recommendedName>
</protein>
<gene>
    <name evidence="4" type="ORF">Cpir12675_005386</name>
</gene>
<feature type="compositionally biased region" description="Polar residues" evidence="2">
    <location>
        <begin position="1042"/>
        <end position="1053"/>
    </location>
</feature>
<feature type="region of interest" description="Disordered" evidence="2">
    <location>
        <begin position="133"/>
        <end position="187"/>
    </location>
</feature>
<feature type="region of interest" description="Disordered" evidence="2">
    <location>
        <begin position="2649"/>
        <end position="2733"/>
    </location>
</feature>
<feature type="compositionally biased region" description="Low complexity" evidence="2">
    <location>
        <begin position="1532"/>
        <end position="1544"/>
    </location>
</feature>
<feature type="region of interest" description="Disordered" evidence="2">
    <location>
        <begin position="562"/>
        <end position="585"/>
    </location>
</feature>
<accession>A0ABR3YQT8</accession>
<feature type="compositionally biased region" description="Polar residues" evidence="2">
    <location>
        <begin position="1298"/>
        <end position="1321"/>
    </location>
</feature>
<dbReference type="PANTHER" id="PTHR22834">
    <property type="entry name" value="NUCLEAR FUSION PROTEIN FUS2"/>
    <property type="match status" value="1"/>
</dbReference>
<dbReference type="Proteomes" id="UP001583280">
    <property type="component" value="Unassembled WGS sequence"/>
</dbReference>
<feature type="compositionally biased region" description="Polar residues" evidence="2">
    <location>
        <begin position="1550"/>
        <end position="1566"/>
    </location>
</feature>
<feature type="compositionally biased region" description="Low complexity" evidence="2">
    <location>
        <begin position="834"/>
        <end position="854"/>
    </location>
</feature>
<feature type="compositionally biased region" description="Polar residues" evidence="2">
    <location>
        <begin position="1331"/>
        <end position="1352"/>
    </location>
</feature>
<feature type="compositionally biased region" description="Polar residues" evidence="2">
    <location>
        <begin position="1402"/>
        <end position="1411"/>
    </location>
</feature>
<dbReference type="InterPro" id="IPR027267">
    <property type="entry name" value="AH/BAR_dom_sf"/>
</dbReference>
<feature type="compositionally biased region" description="Pro residues" evidence="2">
    <location>
        <begin position="513"/>
        <end position="527"/>
    </location>
</feature>